<keyword evidence="1" id="KW-0106">Calcium</keyword>
<sequence length="102" mass="11245">MSKPIGKEAALKAFKAMDTDNSGSVSFAEFLASIKRESGEDICESKLREFFKKIDTDKNVFPVPICDLESPVCWYDSNFGAKAHGGFTPRSFKSGQVNQSAR</sequence>
<dbReference type="SUPFAM" id="SSF47473">
    <property type="entry name" value="EF-hand"/>
    <property type="match status" value="1"/>
</dbReference>
<accession>A0A183SZY9</accession>
<evidence type="ECO:0000313" key="5">
    <source>
        <dbReference type="Proteomes" id="UP000275846"/>
    </source>
</evidence>
<feature type="region of interest" description="Disordered" evidence="2">
    <location>
        <begin position="82"/>
        <end position="102"/>
    </location>
</feature>
<reference evidence="4 5" key="2">
    <citation type="submission" date="2018-11" db="EMBL/GenBank/DDBJ databases">
        <authorList>
            <consortium name="Pathogen Informatics"/>
        </authorList>
    </citation>
    <scope>NUCLEOTIDE SEQUENCE [LARGE SCALE GENOMIC DNA]</scope>
    <source>
        <strain evidence="4 5">NST_G2</strain>
    </source>
</reference>
<dbReference type="PROSITE" id="PS00018">
    <property type="entry name" value="EF_HAND_1"/>
    <property type="match status" value="1"/>
</dbReference>
<evidence type="ECO:0000313" key="6">
    <source>
        <dbReference type="WBParaSite" id="SSLN_0001014901-mRNA-1"/>
    </source>
</evidence>
<evidence type="ECO:0000256" key="1">
    <source>
        <dbReference type="ARBA" id="ARBA00022837"/>
    </source>
</evidence>
<dbReference type="EMBL" id="UYSU01035454">
    <property type="protein sequence ID" value="VDL96172.1"/>
    <property type="molecule type" value="Genomic_DNA"/>
</dbReference>
<evidence type="ECO:0000313" key="4">
    <source>
        <dbReference type="EMBL" id="VDL96172.1"/>
    </source>
</evidence>
<dbReference type="PROSITE" id="PS50222">
    <property type="entry name" value="EF_HAND_2"/>
    <property type="match status" value="1"/>
</dbReference>
<name>A0A183SZY9_SCHSO</name>
<dbReference type="InterPro" id="IPR011992">
    <property type="entry name" value="EF-hand-dom_pair"/>
</dbReference>
<gene>
    <name evidence="4" type="ORF">SSLN_LOCUS9787</name>
</gene>
<evidence type="ECO:0000259" key="3">
    <source>
        <dbReference type="PROSITE" id="PS50222"/>
    </source>
</evidence>
<feature type="domain" description="EF-hand" evidence="3">
    <location>
        <begin position="5"/>
        <end position="40"/>
    </location>
</feature>
<dbReference type="Proteomes" id="UP000275846">
    <property type="component" value="Unassembled WGS sequence"/>
</dbReference>
<dbReference type="InterPro" id="IPR002048">
    <property type="entry name" value="EF_hand_dom"/>
</dbReference>
<feature type="compositionally biased region" description="Polar residues" evidence="2">
    <location>
        <begin position="91"/>
        <end position="102"/>
    </location>
</feature>
<dbReference type="Pfam" id="PF13499">
    <property type="entry name" value="EF-hand_7"/>
    <property type="match status" value="1"/>
</dbReference>
<keyword evidence="5" id="KW-1185">Reference proteome</keyword>
<organism evidence="6">
    <name type="scientific">Schistocephalus solidus</name>
    <name type="common">Tapeworm</name>
    <dbReference type="NCBI Taxonomy" id="70667"/>
    <lineage>
        <taxon>Eukaryota</taxon>
        <taxon>Metazoa</taxon>
        <taxon>Spiralia</taxon>
        <taxon>Lophotrochozoa</taxon>
        <taxon>Platyhelminthes</taxon>
        <taxon>Cestoda</taxon>
        <taxon>Eucestoda</taxon>
        <taxon>Diphyllobothriidea</taxon>
        <taxon>Diphyllobothriidae</taxon>
        <taxon>Schistocephalus</taxon>
    </lineage>
</organism>
<dbReference type="AlphaFoldDB" id="A0A183SZY9"/>
<dbReference type="InterPro" id="IPR018247">
    <property type="entry name" value="EF_Hand_1_Ca_BS"/>
</dbReference>
<reference evidence="6" key="1">
    <citation type="submission" date="2016-06" db="UniProtKB">
        <authorList>
            <consortium name="WormBaseParasite"/>
        </authorList>
    </citation>
    <scope>IDENTIFICATION</scope>
</reference>
<proteinExistence type="predicted"/>
<dbReference type="GO" id="GO:0005509">
    <property type="term" value="F:calcium ion binding"/>
    <property type="evidence" value="ECO:0007669"/>
    <property type="project" value="InterPro"/>
</dbReference>
<protein>
    <submittedName>
        <fullName evidence="6">EF-hand domain-containing protein</fullName>
    </submittedName>
</protein>
<evidence type="ECO:0000256" key="2">
    <source>
        <dbReference type="SAM" id="MobiDB-lite"/>
    </source>
</evidence>
<dbReference type="CDD" id="cd00051">
    <property type="entry name" value="EFh"/>
    <property type="match status" value="1"/>
</dbReference>
<dbReference type="Gene3D" id="1.10.238.10">
    <property type="entry name" value="EF-hand"/>
    <property type="match status" value="1"/>
</dbReference>
<dbReference type="WBParaSite" id="SSLN_0001014901-mRNA-1">
    <property type="protein sequence ID" value="SSLN_0001014901-mRNA-1"/>
    <property type="gene ID" value="SSLN_0001014901"/>
</dbReference>
<dbReference type="OrthoDB" id="26525at2759"/>